<dbReference type="PANTHER" id="PTHR10336">
    <property type="entry name" value="PHOSPHOINOSITIDE-SPECIFIC PHOSPHOLIPASE C FAMILY PROTEIN"/>
    <property type="match status" value="1"/>
</dbReference>
<evidence type="ECO:0000313" key="4">
    <source>
        <dbReference type="Proteomes" id="UP001626550"/>
    </source>
</evidence>
<dbReference type="InterPro" id="IPR011992">
    <property type="entry name" value="EF-hand-dom_pair"/>
</dbReference>
<sequence length="212" mass="23163">GAAATASGGPGHSSNGTSGNGAGGGNSLGPAALASAGMNYATFASSAITLVYGQAFETLELLTTSPDIANVWVMGLTRLMADRNRGRQSPLYCHLQGGSLREQWLLAKFREADVQKRGLLLESEMTDLSKSLCRQVSFSRIKQNLREMDATADRLYDADTFLRFFKELTTRPELYFLLSSYASDQDFLTPDELLLFLEAEQNVSPQSLNNYR</sequence>
<feature type="region of interest" description="Disordered" evidence="1">
    <location>
        <begin position="1"/>
        <end position="22"/>
    </location>
</feature>
<dbReference type="Gene3D" id="1.10.238.10">
    <property type="entry name" value="EF-hand"/>
    <property type="match status" value="1"/>
</dbReference>
<dbReference type="InterPro" id="IPR001192">
    <property type="entry name" value="PI-PLC_fam"/>
</dbReference>
<dbReference type="PANTHER" id="PTHR10336:SF196">
    <property type="entry name" value="PHOSPHOINOSITIDE PHOSPHOLIPASE C"/>
    <property type="match status" value="1"/>
</dbReference>
<evidence type="ECO:0000313" key="3">
    <source>
        <dbReference type="EMBL" id="KAL3306992.1"/>
    </source>
</evidence>
<evidence type="ECO:0000256" key="1">
    <source>
        <dbReference type="SAM" id="MobiDB-lite"/>
    </source>
</evidence>
<dbReference type="InterPro" id="IPR015359">
    <property type="entry name" value="PLC_EF-hand-like"/>
</dbReference>
<dbReference type="EMBL" id="JBJKFK010008739">
    <property type="protein sequence ID" value="KAL3306992.1"/>
    <property type="molecule type" value="Genomic_DNA"/>
</dbReference>
<proteinExistence type="predicted"/>
<comment type="caution">
    <text evidence="3">The sequence shown here is derived from an EMBL/GenBank/DDBJ whole genome shotgun (WGS) entry which is preliminary data.</text>
</comment>
<evidence type="ECO:0000259" key="2">
    <source>
        <dbReference type="Pfam" id="PF09279"/>
    </source>
</evidence>
<keyword evidence="4" id="KW-1185">Reference proteome</keyword>
<organism evidence="3 4">
    <name type="scientific">Cichlidogyrus casuarinus</name>
    <dbReference type="NCBI Taxonomy" id="1844966"/>
    <lineage>
        <taxon>Eukaryota</taxon>
        <taxon>Metazoa</taxon>
        <taxon>Spiralia</taxon>
        <taxon>Lophotrochozoa</taxon>
        <taxon>Platyhelminthes</taxon>
        <taxon>Monogenea</taxon>
        <taxon>Monopisthocotylea</taxon>
        <taxon>Dactylogyridea</taxon>
        <taxon>Ancyrocephalidae</taxon>
        <taxon>Cichlidogyrus</taxon>
    </lineage>
</organism>
<dbReference type="Proteomes" id="UP001626550">
    <property type="component" value="Unassembled WGS sequence"/>
</dbReference>
<reference evidence="3 4" key="1">
    <citation type="submission" date="2024-11" db="EMBL/GenBank/DDBJ databases">
        <title>Adaptive evolution of stress response genes in parasites aligns with host niche diversity.</title>
        <authorList>
            <person name="Hahn C."/>
            <person name="Resl P."/>
        </authorList>
    </citation>
    <scope>NUCLEOTIDE SEQUENCE [LARGE SCALE GENOMIC DNA]</scope>
    <source>
        <strain evidence="3">EGGRZ-B1_66</strain>
        <tissue evidence="3">Body</tissue>
    </source>
</reference>
<name>A0ABD2PI48_9PLAT</name>
<feature type="non-terminal residue" evidence="3">
    <location>
        <position position="1"/>
    </location>
</feature>
<dbReference type="SUPFAM" id="SSF47473">
    <property type="entry name" value="EF-hand"/>
    <property type="match status" value="1"/>
</dbReference>
<dbReference type="Gene3D" id="2.30.29.30">
    <property type="entry name" value="Pleckstrin-homology domain (PH domain)/Phosphotyrosine-binding domain (PTB)"/>
    <property type="match status" value="1"/>
</dbReference>
<feature type="domain" description="Phosphoinositide-specific phospholipase C EF-hand-like" evidence="2">
    <location>
        <begin position="164"/>
        <end position="204"/>
    </location>
</feature>
<protein>
    <submittedName>
        <fullName evidence="3">Inactive phospholipase C-like protein 2</fullName>
    </submittedName>
</protein>
<dbReference type="AlphaFoldDB" id="A0ABD2PI48"/>
<dbReference type="InterPro" id="IPR011993">
    <property type="entry name" value="PH-like_dom_sf"/>
</dbReference>
<accession>A0ABD2PI48</accession>
<dbReference type="Pfam" id="PF09279">
    <property type="entry name" value="EF-hand_like"/>
    <property type="match status" value="1"/>
</dbReference>
<gene>
    <name evidence="3" type="primary">PLCL2_3</name>
    <name evidence="3" type="ORF">Ciccas_014509</name>
</gene>